<proteinExistence type="predicted"/>
<reference evidence="3" key="1">
    <citation type="submission" date="2023-07" db="EMBL/GenBank/DDBJ databases">
        <title>30 novel species of actinomycetes from the DSMZ collection.</title>
        <authorList>
            <person name="Nouioui I."/>
        </authorList>
    </citation>
    <scope>NUCLEOTIDE SEQUENCE [LARGE SCALE GENOMIC DNA]</scope>
    <source>
        <strain evidence="3">DSM 42041</strain>
    </source>
</reference>
<dbReference type="RefSeq" id="WP_136182405.1">
    <property type="nucleotide sequence ID" value="NZ_JAVREQ010000002.1"/>
</dbReference>
<keyword evidence="3" id="KW-1185">Reference proteome</keyword>
<comment type="caution">
    <text evidence="2">The sequence shown here is derived from an EMBL/GenBank/DDBJ whole genome shotgun (WGS) entry which is preliminary data.</text>
</comment>
<dbReference type="Proteomes" id="UP001183414">
    <property type="component" value="Unassembled WGS sequence"/>
</dbReference>
<evidence type="ECO:0000256" key="1">
    <source>
        <dbReference type="SAM" id="MobiDB-lite"/>
    </source>
</evidence>
<evidence type="ECO:0000313" key="3">
    <source>
        <dbReference type="Proteomes" id="UP001183414"/>
    </source>
</evidence>
<name>A0ABU2NMF6_9ACTN</name>
<accession>A0ABU2NMF6</accession>
<organism evidence="2 3">
    <name type="scientific">Streptomyces hazeniae</name>
    <dbReference type="NCBI Taxonomy" id="3075538"/>
    <lineage>
        <taxon>Bacteria</taxon>
        <taxon>Bacillati</taxon>
        <taxon>Actinomycetota</taxon>
        <taxon>Actinomycetes</taxon>
        <taxon>Kitasatosporales</taxon>
        <taxon>Streptomycetaceae</taxon>
        <taxon>Streptomyces</taxon>
    </lineage>
</organism>
<sequence length="63" mass="6931">MASHSTFSAKAHKARSLVENTLRQARTRGHGRTTAAPRGGRSRTSTAADVRRVALRAREAFRK</sequence>
<gene>
    <name evidence="2" type="ORF">RM572_05140</name>
</gene>
<evidence type="ECO:0000313" key="2">
    <source>
        <dbReference type="EMBL" id="MDT0378161.1"/>
    </source>
</evidence>
<protein>
    <submittedName>
        <fullName evidence="2">Uncharacterized protein</fullName>
    </submittedName>
</protein>
<feature type="region of interest" description="Disordered" evidence="1">
    <location>
        <begin position="1"/>
        <end position="51"/>
    </location>
</feature>
<dbReference type="EMBL" id="JAVREQ010000002">
    <property type="protein sequence ID" value="MDT0378161.1"/>
    <property type="molecule type" value="Genomic_DNA"/>
</dbReference>